<accession>A0A7U4QLB0</accession>
<sequence length="98" mass="11521">MPDKNLNGFEVILFKEEMCLHNLYILPGYRREGIATTLVLYVINYLNQFGCKYLIALVDKENVASLKLFKKLQAKETERIPYKFIFLKGYFLHKGLNI</sequence>
<organism evidence="2 3">
    <name type="scientific">Desulfofervidus auxilii</name>
    <dbReference type="NCBI Taxonomy" id="1621989"/>
    <lineage>
        <taxon>Bacteria</taxon>
        <taxon>Pseudomonadati</taxon>
        <taxon>Thermodesulfobacteriota</taxon>
        <taxon>Candidatus Desulfofervidia</taxon>
        <taxon>Candidatus Desulfofervidales</taxon>
        <taxon>Candidatus Desulfofervidaceae</taxon>
        <taxon>Candidatus Desulfofervidus</taxon>
    </lineage>
</organism>
<dbReference type="PROSITE" id="PS51186">
    <property type="entry name" value="GNAT"/>
    <property type="match status" value="1"/>
</dbReference>
<evidence type="ECO:0000313" key="3">
    <source>
        <dbReference type="Proteomes" id="UP000070560"/>
    </source>
</evidence>
<evidence type="ECO:0000313" key="2">
    <source>
        <dbReference type="EMBL" id="AMM41434.1"/>
    </source>
</evidence>
<dbReference type="InterPro" id="IPR000182">
    <property type="entry name" value="GNAT_dom"/>
</dbReference>
<dbReference type="SUPFAM" id="SSF55729">
    <property type="entry name" value="Acyl-CoA N-acyltransferases (Nat)"/>
    <property type="match status" value="1"/>
</dbReference>
<dbReference type="RefSeq" id="WP_066063730.1">
    <property type="nucleotide sequence ID" value="NZ_CP013015.1"/>
</dbReference>
<dbReference type="Gene3D" id="3.40.630.30">
    <property type="match status" value="1"/>
</dbReference>
<dbReference type="AlphaFoldDB" id="A0A7U4QLB0"/>
<name>A0A7U4QLB0_DESA2</name>
<dbReference type="Pfam" id="PF00583">
    <property type="entry name" value="Acetyltransf_1"/>
    <property type="match status" value="1"/>
</dbReference>
<dbReference type="EMBL" id="CP013015">
    <property type="protein sequence ID" value="AMM41434.1"/>
    <property type="molecule type" value="Genomic_DNA"/>
</dbReference>
<dbReference type="CDD" id="cd04301">
    <property type="entry name" value="NAT_SF"/>
    <property type="match status" value="1"/>
</dbReference>
<reference evidence="2 3" key="1">
    <citation type="submission" date="2015-10" db="EMBL/GenBank/DDBJ databases">
        <title>Candidatus Desulfofervidus auxilii, a hydrogenotrophic sulfate-reducing bacterium involved in the thermophilic anaerobic oxidation of methane.</title>
        <authorList>
            <person name="Krukenberg V."/>
            <person name="Richter M."/>
            <person name="Wegener G."/>
        </authorList>
    </citation>
    <scope>NUCLEOTIDE SEQUENCE [LARGE SCALE GENOMIC DNA]</scope>
    <source>
        <strain evidence="2 3">HS1</strain>
    </source>
</reference>
<gene>
    <name evidence="2" type="ORF">HS1_001640</name>
</gene>
<dbReference type="OrthoDB" id="5494118at2"/>
<keyword evidence="2" id="KW-0808">Transferase</keyword>
<protein>
    <submittedName>
        <fullName evidence="2">Aminoglycoside 6'-N-acetyltransferase</fullName>
    </submittedName>
</protein>
<dbReference type="GO" id="GO:0016747">
    <property type="term" value="F:acyltransferase activity, transferring groups other than amino-acyl groups"/>
    <property type="evidence" value="ECO:0007669"/>
    <property type="project" value="InterPro"/>
</dbReference>
<evidence type="ECO:0000259" key="1">
    <source>
        <dbReference type="PROSITE" id="PS51186"/>
    </source>
</evidence>
<keyword evidence="3" id="KW-1185">Reference proteome</keyword>
<dbReference type="InterPro" id="IPR016181">
    <property type="entry name" value="Acyl_CoA_acyltransferase"/>
</dbReference>
<feature type="domain" description="N-acetyltransferase" evidence="1">
    <location>
        <begin position="1"/>
        <end position="97"/>
    </location>
</feature>
<proteinExistence type="predicted"/>
<dbReference type="Proteomes" id="UP000070560">
    <property type="component" value="Chromosome"/>
</dbReference>
<dbReference type="KEGG" id="daw:HS1_001640"/>